<dbReference type="Proteomes" id="UP001500668">
    <property type="component" value="Unassembled WGS sequence"/>
</dbReference>
<feature type="transmembrane region" description="Helical" evidence="1">
    <location>
        <begin position="139"/>
        <end position="163"/>
    </location>
</feature>
<keyword evidence="1" id="KW-0472">Membrane</keyword>
<name>A0ABP3R9G0_9ACTN</name>
<feature type="transmembrane region" description="Helical" evidence="1">
    <location>
        <begin position="51"/>
        <end position="72"/>
    </location>
</feature>
<evidence type="ECO:0000313" key="2">
    <source>
        <dbReference type="EMBL" id="GAA0605491.1"/>
    </source>
</evidence>
<evidence type="ECO:0000313" key="3">
    <source>
        <dbReference type="Proteomes" id="UP001500668"/>
    </source>
</evidence>
<keyword evidence="1" id="KW-1133">Transmembrane helix</keyword>
<proteinExistence type="predicted"/>
<organism evidence="2 3">
    <name type="scientific">Streptomyces crystallinus</name>
    <dbReference type="NCBI Taxonomy" id="68191"/>
    <lineage>
        <taxon>Bacteria</taxon>
        <taxon>Bacillati</taxon>
        <taxon>Actinomycetota</taxon>
        <taxon>Actinomycetes</taxon>
        <taxon>Kitasatosporales</taxon>
        <taxon>Streptomycetaceae</taxon>
        <taxon>Streptomyces</taxon>
    </lineage>
</organism>
<feature type="transmembrane region" description="Helical" evidence="1">
    <location>
        <begin position="78"/>
        <end position="106"/>
    </location>
</feature>
<reference evidence="3" key="1">
    <citation type="journal article" date="2019" name="Int. J. Syst. Evol. Microbiol.">
        <title>The Global Catalogue of Microorganisms (GCM) 10K type strain sequencing project: providing services to taxonomists for standard genome sequencing and annotation.</title>
        <authorList>
            <consortium name="The Broad Institute Genomics Platform"/>
            <consortium name="The Broad Institute Genome Sequencing Center for Infectious Disease"/>
            <person name="Wu L."/>
            <person name="Ma J."/>
        </authorList>
    </citation>
    <scope>NUCLEOTIDE SEQUENCE [LARGE SCALE GENOMIC DNA]</scope>
    <source>
        <strain evidence="3">JCM 5067</strain>
    </source>
</reference>
<evidence type="ECO:0000256" key="1">
    <source>
        <dbReference type="SAM" id="Phobius"/>
    </source>
</evidence>
<comment type="caution">
    <text evidence="2">The sequence shown here is derived from an EMBL/GenBank/DDBJ whole genome shotgun (WGS) entry which is preliminary data.</text>
</comment>
<keyword evidence="3" id="KW-1185">Reference proteome</keyword>
<gene>
    <name evidence="2" type="ORF">GCM10010394_39190</name>
</gene>
<feature type="transmembrane region" description="Helical" evidence="1">
    <location>
        <begin position="169"/>
        <end position="191"/>
    </location>
</feature>
<dbReference type="EMBL" id="BAAACA010000021">
    <property type="protein sequence ID" value="GAA0605491.1"/>
    <property type="molecule type" value="Genomic_DNA"/>
</dbReference>
<sequence>MRMPSRTPLPPPPPPVGIRTWPDRNALLADRAAVLNDLVARQLGPARIAAHWGWAVLLATGWAFVGTALIAFTESLDVLSLLFGMICLVIGLGAVAPTAVAIAAGLRKDARTRQLLCQWAELDSDSAADIGLRAPRLSLAWLLPGGLMCAVGLFVCVTVPAGARPGDDTYGVVALGMGLGLVCWLMGLIAVNKALSHRRWALRLRPATRLS</sequence>
<protein>
    <submittedName>
        <fullName evidence="2">Uncharacterized protein</fullName>
    </submittedName>
</protein>
<accession>A0ABP3R9G0</accession>
<keyword evidence="1" id="KW-0812">Transmembrane</keyword>